<reference evidence="5 6" key="1">
    <citation type="journal article" date="2019" name="Appl. Microbiol. Biotechnol.">
        <title>Uncovering carbohydrate metabolism through a genotype-phenotype association study of 56 lactic acid bacteria genomes.</title>
        <authorList>
            <person name="Buron-Moles G."/>
            <person name="Chailyan A."/>
            <person name="Dolejs I."/>
            <person name="Forster J."/>
            <person name="Miks M.H."/>
        </authorList>
    </citation>
    <scope>NUCLEOTIDE SEQUENCE [LARGE SCALE GENOMIC DNA]</scope>
    <source>
        <strain evidence="5 6">ATCC 700006</strain>
    </source>
</reference>
<dbReference type="InterPro" id="IPR008334">
    <property type="entry name" value="5'-Nucleotdase_C"/>
</dbReference>
<evidence type="ECO:0008006" key="7">
    <source>
        <dbReference type="Google" id="ProtNLM"/>
    </source>
</evidence>
<proteinExistence type="inferred from homology"/>
<dbReference type="InterPro" id="IPR029052">
    <property type="entry name" value="Metallo-depent_PP-like"/>
</dbReference>
<dbReference type="Proteomes" id="UP000295681">
    <property type="component" value="Unassembled WGS sequence"/>
</dbReference>
<keyword evidence="2" id="KW-0547">Nucleotide-binding</keyword>
<dbReference type="EMBL" id="PUFI01000009">
    <property type="protein sequence ID" value="TDG68855.1"/>
    <property type="molecule type" value="Genomic_DNA"/>
</dbReference>
<dbReference type="PANTHER" id="PTHR11575:SF6">
    <property type="entry name" value="2',3'-CYCLIC-NUCLEOTIDE 2'-PHOSPHODIESTERASE_3'-NUCLEOTIDASE"/>
    <property type="match status" value="1"/>
</dbReference>
<dbReference type="GO" id="GO:0009166">
    <property type="term" value="P:nucleotide catabolic process"/>
    <property type="evidence" value="ECO:0007669"/>
    <property type="project" value="InterPro"/>
</dbReference>
<name>A0A4V3A2J1_9LACO</name>
<feature type="domain" description="5'-Nucleotidase C-terminal" evidence="4">
    <location>
        <begin position="317"/>
        <end position="461"/>
    </location>
</feature>
<comment type="caution">
    <text evidence="5">The sequence shown here is derived from an EMBL/GenBank/DDBJ whole genome shotgun (WGS) entry which is preliminary data.</text>
</comment>
<dbReference type="STRING" id="907931.GCA_000165675_00616"/>
<evidence type="ECO:0000256" key="2">
    <source>
        <dbReference type="RuleBase" id="RU362119"/>
    </source>
</evidence>
<protein>
    <recommendedName>
        <fullName evidence="7">5'-Nucleotidase C-terminal domain-containing protein</fullName>
    </recommendedName>
</protein>
<evidence type="ECO:0000313" key="5">
    <source>
        <dbReference type="EMBL" id="TDG68855.1"/>
    </source>
</evidence>
<dbReference type="AlphaFoldDB" id="A0A4V3A2J1"/>
<accession>A0A4V3A2J1</accession>
<dbReference type="GO" id="GO:0000166">
    <property type="term" value="F:nucleotide binding"/>
    <property type="evidence" value="ECO:0007669"/>
    <property type="project" value="UniProtKB-KW"/>
</dbReference>
<dbReference type="SUPFAM" id="SSF56300">
    <property type="entry name" value="Metallo-dependent phosphatases"/>
    <property type="match status" value="1"/>
</dbReference>
<dbReference type="Gene3D" id="3.90.780.10">
    <property type="entry name" value="5'-Nucleotidase, C-terminal domain"/>
    <property type="match status" value="1"/>
</dbReference>
<evidence type="ECO:0000256" key="1">
    <source>
        <dbReference type="ARBA" id="ARBA00022729"/>
    </source>
</evidence>
<keyword evidence="6" id="KW-1185">Reference proteome</keyword>
<dbReference type="Gene3D" id="3.60.21.10">
    <property type="match status" value="1"/>
</dbReference>
<organism evidence="5 6">
    <name type="scientific">Leuconostoc fallax</name>
    <dbReference type="NCBI Taxonomy" id="1251"/>
    <lineage>
        <taxon>Bacteria</taxon>
        <taxon>Bacillati</taxon>
        <taxon>Bacillota</taxon>
        <taxon>Bacilli</taxon>
        <taxon>Lactobacillales</taxon>
        <taxon>Lactobacillaceae</taxon>
        <taxon>Leuconostoc</taxon>
    </lineage>
</organism>
<dbReference type="RefSeq" id="WP_010008212.1">
    <property type="nucleotide sequence ID" value="NZ_JAGYGP010000002.1"/>
</dbReference>
<dbReference type="InterPro" id="IPR036907">
    <property type="entry name" value="5'-Nucleotdase_C_sf"/>
</dbReference>
<dbReference type="GO" id="GO:0030288">
    <property type="term" value="C:outer membrane-bounded periplasmic space"/>
    <property type="evidence" value="ECO:0007669"/>
    <property type="project" value="TreeGrafter"/>
</dbReference>
<evidence type="ECO:0000259" key="3">
    <source>
        <dbReference type="Pfam" id="PF00149"/>
    </source>
</evidence>
<dbReference type="PRINTS" id="PR01607">
    <property type="entry name" value="APYRASEFAMLY"/>
</dbReference>
<dbReference type="Pfam" id="PF00149">
    <property type="entry name" value="Metallophos"/>
    <property type="match status" value="1"/>
</dbReference>
<dbReference type="InterPro" id="IPR004843">
    <property type="entry name" value="Calcineurin-like_PHP"/>
</dbReference>
<keyword evidence="1" id="KW-0732">Signal</keyword>
<feature type="domain" description="Calcineurin-like phosphoesterase" evidence="3">
    <location>
        <begin position="5"/>
        <end position="226"/>
    </location>
</feature>
<evidence type="ECO:0000259" key="4">
    <source>
        <dbReference type="Pfam" id="PF02872"/>
    </source>
</evidence>
<evidence type="ECO:0000313" key="6">
    <source>
        <dbReference type="Proteomes" id="UP000295681"/>
    </source>
</evidence>
<comment type="similarity">
    <text evidence="2">Belongs to the 5'-nucleotidase family.</text>
</comment>
<gene>
    <name evidence="5" type="ORF">C5L23_000774</name>
</gene>
<dbReference type="SUPFAM" id="SSF55816">
    <property type="entry name" value="5'-nucleotidase (syn. UDP-sugar hydrolase), C-terminal domain"/>
    <property type="match status" value="1"/>
</dbReference>
<sequence length="502" mass="56388">MKNFKLYYTSDVHGYLFPTDYIQPNQQPLGLINVAANYHKDEQTIIVDGGDMYQGSPLLQYLQKHSDSFDAVSTAMNMAGYDYVTLGNHDFNFGYRELQKHLSQLEATVIAENVTDNAGHTLYPAQVKVLGDGTKVGLVGLVTDYINVWESPEHLQGIKIESPCIKAAKTIEKLRETADVVIGIYHGGYERDLSTGKLVSDTTENIAWQLTQELDLDILLTGHQHGNVQPQVINDVLTLQMPNQAKMYAEINGVLKHGQWQFQAETKSAGVQHRQDIVDALQPLQSKVETWLDQPITQLDSAIKVEAPLYLAQYGNAILKWIANVQLATSNADITLVSLNNNPSSLPQQLTLRHILQNYPFDNTLVKKRVSGKVLRASLEHTAQYFAVENGVLVVNPAWLTPKVEHYNYDLAFGIDYAFDITRPLGQRVTKLKYKGTDVQEDDYFDVAMNNYRAVGGGNYQDYAQSETILTGDQSVQELLVAYFDTHNQLPKTPDLQFLLKY</sequence>
<dbReference type="Pfam" id="PF02872">
    <property type="entry name" value="5_nucleotid_C"/>
    <property type="match status" value="1"/>
</dbReference>
<keyword evidence="2" id="KW-0378">Hydrolase</keyword>
<dbReference type="PANTHER" id="PTHR11575">
    <property type="entry name" value="5'-NUCLEOTIDASE-RELATED"/>
    <property type="match status" value="1"/>
</dbReference>
<dbReference type="InterPro" id="IPR006179">
    <property type="entry name" value="5_nucleotidase/apyrase"/>
</dbReference>
<dbReference type="GO" id="GO:0016787">
    <property type="term" value="F:hydrolase activity"/>
    <property type="evidence" value="ECO:0007669"/>
    <property type="project" value="UniProtKB-KW"/>
</dbReference>